<reference evidence="7 8" key="1">
    <citation type="submission" date="2019-02" db="EMBL/GenBank/DDBJ databases">
        <title>Genomic Encyclopedia of Type Strains, Phase IV (KMG-IV): sequencing the most valuable type-strain genomes for metagenomic binning, comparative biology and taxonomic classification.</title>
        <authorList>
            <person name="Goeker M."/>
        </authorList>
    </citation>
    <scope>NUCLEOTIDE SEQUENCE [LARGE SCALE GENOMIC DNA]</scope>
    <source>
        <strain evidence="7 8">DSM 105135</strain>
    </source>
</reference>
<evidence type="ECO:0000256" key="4">
    <source>
        <dbReference type="ARBA" id="ARBA00022989"/>
    </source>
</evidence>
<dbReference type="EMBL" id="SHKX01000013">
    <property type="protein sequence ID" value="RZU38377.1"/>
    <property type="molecule type" value="Genomic_DNA"/>
</dbReference>
<dbReference type="PANTHER" id="PTHR11101:SF80">
    <property type="entry name" value="PHOSPHATE TRANSPORTER"/>
    <property type="match status" value="1"/>
</dbReference>
<dbReference type="GO" id="GO:0005315">
    <property type="term" value="F:phosphate transmembrane transporter activity"/>
    <property type="evidence" value="ECO:0007669"/>
    <property type="project" value="InterPro"/>
</dbReference>
<dbReference type="GO" id="GO:0035435">
    <property type="term" value="P:phosphate ion transmembrane transport"/>
    <property type="evidence" value="ECO:0007669"/>
    <property type="project" value="TreeGrafter"/>
</dbReference>
<dbReference type="AlphaFoldDB" id="A0A4Q7YLD8"/>
<comment type="caution">
    <text evidence="7">The sequence shown here is derived from an EMBL/GenBank/DDBJ whole genome shotgun (WGS) entry which is preliminary data.</text>
</comment>
<feature type="transmembrane region" description="Helical" evidence="6">
    <location>
        <begin position="325"/>
        <end position="350"/>
    </location>
</feature>
<protein>
    <submittedName>
        <fullName evidence="7">PiT family inorganic phosphate transporter</fullName>
    </submittedName>
</protein>
<dbReference type="RefSeq" id="WP_207224656.1">
    <property type="nucleotide sequence ID" value="NZ_SHKX01000013.1"/>
</dbReference>
<comment type="subcellular location">
    <subcellularLocation>
        <location evidence="1">Membrane</location>
        <topology evidence="1">Multi-pass membrane protein</topology>
    </subcellularLocation>
</comment>
<feature type="transmembrane region" description="Helical" evidence="6">
    <location>
        <begin position="120"/>
        <end position="142"/>
    </location>
</feature>
<accession>A0A4Q7YLD8</accession>
<keyword evidence="5 6" id="KW-0472">Membrane</keyword>
<evidence type="ECO:0000256" key="2">
    <source>
        <dbReference type="ARBA" id="ARBA00022448"/>
    </source>
</evidence>
<keyword evidence="8" id="KW-1185">Reference proteome</keyword>
<dbReference type="GO" id="GO:0016020">
    <property type="term" value="C:membrane"/>
    <property type="evidence" value="ECO:0007669"/>
    <property type="project" value="UniProtKB-SubCell"/>
</dbReference>
<dbReference type="Proteomes" id="UP000292423">
    <property type="component" value="Unassembled WGS sequence"/>
</dbReference>
<keyword evidence="4 6" id="KW-1133">Transmembrane helix</keyword>
<evidence type="ECO:0000256" key="3">
    <source>
        <dbReference type="ARBA" id="ARBA00022692"/>
    </source>
</evidence>
<keyword evidence="2" id="KW-0813">Transport</keyword>
<dbReference type="InterPro" id="IPR001204">
    <property type="entry name" value="Phos_transporter"/>
</dbReference>
<name>A0A4Q7YLD8_9GAMM</name>
<feature type="transmembrane region" description="Helical" evidence="6">
    <location>
        <begin position="6"/>
        <end position="31"/>
    </location>
</feature>
<gene>
    <name evidence="7" type="ORF">EV700_2308</name>
</gene>
<keyword evidence="3 6" id="KW-0812">Transmembrane</keyword>
<feature type="transmembrane region" description="Helical" evidence="6">
    <location>
        <begin position="154"/>
        <end position="176"/>
    </location>
</feature>
<organism evidence="7 8">
    <name type="scientific">Fluviicoccus keumensis</name>
    <dbReference type="NCBI Taxonomy" id="1435465"/>
    <lineage>
        <taxon>Bacteria</taxon>
        <taxon>Pseudomonadati</taxon>
        <taxon>Pseudomonadota</taxon>
        <taxon>Gammaproteobacteria</taxon>
        <taxon>Moraxellales</taxon>
        <taxon>Moraxellaceae</taxon>
        <taxon>Fluviicoccus</taxon>
    </lineage>
</organism>
<evidence type="ECO:0000256" key="1">
    <source>
        <dbReference type="ARBA" id="ARBA00004141"/>
    </source>
</evidence>
<feature type="transmembrane region" description="Helical" evidence="6">
    <location>
        <begin position="89"/>
        <end position="108"/>
    </location>
</feature>
<sequence>MLTETFLLDTVFLLVVLTIVAVLAFDFTNGFHDASNMLATLVASRAMTPAQAALLVACFTLLGPILGGTAVANTIGGLVSVETLPPPEALRIVLCAVGGAVGWNLLTWRLGIPSSSSHALVGGLTGVVMAGPGAEHVAWGFAELAHGYLTGVTKVLAALLISPVVGFAAGFALHRLMNFLLRAARPKVNRRLRRGQWVTAAALAFSHGANDAQKGMGIITLVLVLGGQLTHFQVPLWVMCLSAAVITAGTLLGGWRIVRTLGFGIYKLRPLHGLDAQLASSGVILGASLVGGPVSTTHVVTTAIMGIGASERPRAVRWSVAGEIALTWLLTLPGSALLACLLFGLTHAFFH</sequence>
<dbReference type="PANTHER" id="PTHR11101">
    <property type="entry name" value="PHOSPHATE TRANSPORTER"/>
    <property type="match status" value="1"/>
</dbReference>
<evidence type="ECO:0000313" key="8">
    <source>
        <dbReference type="Proteomes" id="UP000292423"/>
    </source>
</evidence>
<evidence type="ECO:0000256" key="6">
    <source>
        <dbReference type="SAM" id="Phobius"/>
    </source>
</evidence>
<evidence type="ECO:0000313" key="7">
    <source>
        <dbReference type="EMBL" id="RZU38377.1"/>
    </source>
</evidence>
<proteinExistence type="predicted"/>
<feature type="transmembrane region" description="Helical" evidence="6">
    <location>
        <begin position="52"/>
        <end position="77"/>
    </location>
</feature>
<dbReference type="Pfam" id="PF01384">
    <property type="entry name" value="PHO4"/>
    <property type="match status" value="1"/>
</dbReference>
<evidence type="ECO:0000256" key="5">
    <source>
        <dbReference type="ARBA" id="ARBA00023136"/>
    </source>
</evidence>
<feature type="transmembrane region" description="Helical" evidence="6">
    <location>
        <begin position="236"/>
        <end position="258"/>
    </location>
</feature>